<reference evidence="2 3" key="1">
    <citation type="submission" date="2016-10" db="EMBL/GenBank/DDBJ databases">
        <authorList>
            <person name="de Groot N.N."/>
        </authorList>
    </citation>
    <scope>NUCLEOTIDE SEQUENCE [LARGE SCALE GENOMIC DNA]</scope>
    <source>
        <strain evidence="2 3">JCM 10630</strain>
    </source>
</reference>
<reference evidence="1 4" key="2">
    <citation type="submission" date="2023-11" db="EMBL/GenBank/DDBJ databases">
        <title>MicrobeMod: A computational toolkit for identifying prokaryotic methylation and restriction-modification with nanopore sequencing.</title>
        <authorList>
            <person name="Crits-Christoph A."/>
            <person name="Kang S.C."/>
            <person name="Lee H."/>
            <person name="Ostrov N."/>
        </authorList>
    </citation>
    <scope>NUCLEOTIDE SEQUENCE [LARGE SCALE GENOMIC DNA]</scope>
    <source>
        <strain evidence="1 4">ATCC BAA-571</strain>
    </source>
</reference>
<organism evidence="2 3">
    <name type="scientific">Ectopseudomonas alcaliphila</name>
    <dbReference type="NCBI Taxonomy" id="101564"/>
    <lineage>
        <taxon>Bacteria</taxon>
        <taxon>Pseudomonadati</taxon>
        <taxon>Pseudomonadota</taxon>
        <taxon>Gammaproteobacteria</taxon>
        <taxon>Pseudomonadales</taxon>
        <taxon>Pseudomonadaceae</taxon>
        <taxon>Ectopseudomonas</taxon>
    </lineage>
</organism>
<dbReference type="Pfam" id="PF02585">
    <property type="entry name" value="PIG-L"/>
    <property type="match status" value="1"/>
</dbReference>
<name>A0A1G6T2H7_9GAMM</name>
<dbReference type="RefSeq" id="WP_074674974.1">
    <property type="nucleotide sequence ID" value="NZ_CBCSET010000001.1"/>
</dbReference>
<dbReference type="SUPFAM" id="SSF102588">
    <property type="entry name" value="LmbE-like"/>
    <property type="match status" value="1"/>
</dbReference>
<dbReference type="PANTHER" id="PTHR12993:SF11">
    <property type="entry name" value="N-ACETYLGLUCOSAMINYL-PHOSPHATIDYLINOSITOL DE-N-ACETYLASE"/>
    <property type="match status" value="1"/>
</dbReference>
<dbReference type="EMBL" id="JAWXXP010000001">
    <property type="protein sequence ID" value="MDX5991184.1"/>
    <property type="molecule type" value="Genomic_DNA"/>
</dbReference>
<dbReference type="EMBL" id="FNAE01000001">
    <property type="protein sequence ID" value="SDD22746.1"/>
    <property type="molecule type" value="Genomic_DNA"/>
</dbReference>
<dbReference type="Gene3D" id="3.40.50.10320">
    <property type="entry name" value="LmbE-like"/>
    <property type="match status" value="1"/>
</dbReference>
<evidence type="ECO:0000313" key="2">
    <source>
        <dbReference type="EMBL" id="SDD22746.1"/>
    </source>
</evidence>
<dbReference type="InterPro" id="IPR003737">
    <property type="entry name" value="GlcNAc_PI_deacetylase-related"/>
</dbReference>
<proteinExistence type="predicted"/>
<keyword evidence="4" id="KW-1185">Reference proteome</keyword>
<sequence length="223" mass="24239">MTKTVLVVAAHSDDEALGCGGTIARYVAEGDSVHAVFIADGVSSRLGAGSEELNLRKQAAESARQILGISKTYFLGLPDNRLDSLPLIDVIQPLEQIISEVRPQVIYTHHYGDLNVDHRIAHQAVMTACRPTPGSSVKEIYSFQILSSTEWNTPGVATFVPNCAVDITNYLSIKEAALQAYALEMRPFPHSRSIENVMALARYTGAINGLMAAEAFIQIRAVR</sequence>
<evidence type="ECO:0000313" key="3">
    <source>
        <dbReference type="Proteomes" id="UP000182413"/>
    </source>
</evidence>
<evidence type="ECO:0000313" key="4">
    <source>
        <dbReference type="Proteomes" id="UP001278050"/>
    </source>
</evidence>
<dbReference type="OrthoDB" id="9790023at2"/>
<dbReference type="GO" id="GO:0016811">
    <property type="term" value="F:hydrolase activity, acting on carbon-nitrogen (but not peptide) bonds, in linear amides"/>
    <property type="evidence" value="ECO:0007669"/>
    <property type="project" value="TreeGrafter"/>
</dbReference>
<dbReference type="InterPro" id="IPR024078">
    <property type="entry name" value="LmbE-like_dom_sf"/>
</dbReference>
<dbReference type="Proteomes" id="UP000182413">
    <property type="component" value="Unassembled WGS sequence"/>
</dbReference>
<dbReference type="PANTHER" id="PTHR12993">
    <property type="entry name" value="N-ACETYLGLUCOSAMINYL-PHOSPHATIDYLINOSITOL DE-N-ACETYLASE-RELATED"/>
    <property type="match status" value="1"/>
</dbReference>
<accession>A0A1G6T2H7</accession>
<protein>
    <submittedName>
        <fullName evidence="2">N-acetylglucosaminyl deacetylase, LmbE family</fullName>
    </submittedName>
    <submittedName>
        <fullName evidence="1">PIG-L deacetylase family protein</fullName>
    </submittedName>
</protein>
<dbReference type="Proteomes" id="UP001278050">
    <property type="component" value="Unassembled WGS sequence"/>
</dbReference>
<dbReference type="AlphaFoldDB" id="A0A1G6T2H7"/>
<gene>
    <name evidence="2" type="ORF">SAMN05216575_101128</name>
    <name evidence="1" type="ORF">SIM71_03880</name>
</gene>
<evidence type="ECO:0000313" key="1">
    <source>
        <dbReference type="EMBL" id="MDX5991184.1"/>
    </source>
</evidence>